<dbReference type="RefSeq" id="WP_148732638.1">
    <property type="nucleotide sequence ID" value="NZ_VSSB01000001.1"/>
</dbReference>
<dbReference type="EMBL" id="VSSB01000001">
    <property type="protein sequence ID" value="TYL53168.1"/>
    <property type="molecule type" value="Genomic_DNA"/>
</dbReference>
<protein>
    <submittedName>
        <fullName evidence="1">Uncharacterized protein</fullName>
    </submittedName>
</protein>
<evidence type="ECO:0000313" key="2">
    <source>
        <dbReference type="Proteomes" id="UP000325243"/>
    </source>
</evidence>
<dbReference type="Proteomes" id="UP000325243">
    <property type="component" value="Unassembled WGS sequence"/>
</dbReference>
<gene>
    <name evidence="1" type="ORF">FYC51_05570</name>
</gene>
<sequence length="474" mass="50274">MGAHDGTTPAETAPPTKEELERLTAAEALAKAISDRQIAEGKAADDRETARLAHLKSQSEAEEAKATAELALETTRLAQQKSKLDNESTRLANEQKVREGKQAEYDALAAKVAAAVPKLSQIPVNTITVPDGYAFRESENVGHVLDKTAEALVADLRASGQLNVNEFPKIVITSNPKLAESAIAFYAMKAEFNTLVGQADAVREDAEKLLEAKIPEKTKLTIPGVGDIIASGAAAAAQAVTEVAGLFQTDTALTNVVSEPAEFTVHARIARRLIGSINGIIVASDQISPVAEDSPLLASLQELLTAYDKLADTAIALQSKFDSTSDDEANLQTRAALASMKTRVAALRTRIEALVARVTTVPVGNNLAPLTEAIILSTSAIADAKTSVLIVPPAKAYTDQVVVKRRIFSPRVSVSTYLELPFVLLQTGQVKWAGTSAARTGYTALFKRGEVKVVELKKFSFQVAPDAAASPATN</sequence>
<accession>A0A5S4V4Q9</accession>
<evidence type="ECO:0000313" key="1">
    <source>
        <dbReference type="EMBL" id="TYL53168.1"/>
    </source>
</evidence>
<organism evidence="1 2">
    <name type="scientific">Agromyces mariniharenae</name>
    <dbReference type="NCBI Taxonomy" id="2604423"/>
    <lineage>
        <taxon>Bacteria</taxon>
        <taxon>Bacillati</taxon>
        <taxon>Actinomycetota</taxon>
        <taxon>Actinomycetes</taxon>
        <taxon>Micrococcales</taxon>
        <taxon>Microbacteriaceae</taxon>
        <taxon>Agromyces</taxon>
    </lineage>
</organism>
<comment type="caution">
    <text evidence="1">The sequence shown here is derived from an EMBL/GenBank/DDBJ whole genome shotgun (WGS) entry which is preliminary data.</text>
</comment>
<reference evidence="1 2" key="1">
    <citation type="submission" date="2019-08" db="EMBL/GenBank/DDBJ databases">
        <authorList>
            <person name="Hu J."/>
        </authorList>
    </citation>
    <scope>NUCLEOTIDE SEQUENCE [LARGE SCALE GENOMIC DNA]</scope>
    <source>
        <strain evidence="1 2">NEAU-184</strain>
    </source>
</reference>
<name>A0A5S4V4Q9_9MICO</name>
<dbReference type="AlphaFoldDB" id="A0A5S4V4Q9"/>
<proteinExistence type="predicted"/>
<keyword evidence="2" id="KW-1185">Reference proteome</keyword>